<name>A0A5K7Z2L7_9BACT</name>
<dbReference type="Proteomes" id="UP000427769">
    <property type="component" value="Chromosome"/>
</dbReference>
<sequence>MNWAAFLSFLHPMLACIICGVWILWILKKDYSKEVINEKRVEIQIED</sequence>
<keyword evidence="1" id="KW-1133">Transmembrane helix</keyword>
<organism evidence="2 3">
    <name type="scientific">Desulfosarcina widdelii</name>
    <dbReference type="NCBI Taxonomy" id="947919"/>
    <lineage>
        <taxon>Bacteria</taxon>
        <taxon>Pseudomonadati</taxon>
        <taxon>Thermodesulfobacteriota</taxon>
        <taxon>Desulfobacteria</taxon>
        <taxon>Desulfobacterales</taxon>
        <taxon>Desulfosarcinaceae</taxon>
        <taxon>Desulfosarcina</taxon>
    </lineage>
</organism>
<evidence type="ECO:0000313" key="2">
    <source>
        <dbReference type="EMBL" id="BBO75946.1"/>
    </source>
</evidence>
<keyword evidence="1" id="KW-0812">Transmembrane</keyword>
<dbReference type="EMBL" id="AP021875">
    <property type="protein sequence ID" value="BBO75946.1"/>
    <property type="molecule type" value="Genomic_DNA"/>
</dbReference>
<reference evidence="2 3" key="1">
    <citation type="submission" date="2019-11" db="EMBL/GenBank/DDBJ databases">
        <title>Comparative genomics of hydrocarbon-degrading Desulfosarcina strains.</title>
        <authorList>
            <person name="Watanabe M."/>
            <person name="Kojima H."/>
            <person name="Fukui M."/>
        </authorList>
    </citation>
    <scope>NUCLEOTIDE SEQUENCE [LARGE SCALE GENOMIC DNA]</scope>
    <source>
        <strain evidence="2 3">PP31</strain>
    </source>
</reference>
<dbReference type="KEGG" id="dwd:DSCW_33630"/>
<evidence type="ECO:0000256" key="1">
    <source>
        <dbReference type="SAM" id="Phobius"/>
    </source>
</evidence>
<dbReference type="AlphaFoldDB" id="A0A5K7Z2L7"/>
<evidence type="ECO:0000313" key="3">
    <source>
        <dbReference type="Proteomes" id="UP000427769"/>
    </source>
</evidence>
<accession>A0A5K7Z2L7</accession>
<feature type="transmembrane region" description="Helical" evidence="1">
    <location>
        <begin position="6"/>
        <end position="27"/>
    </location>
</feature>
<gene>
    <name evidence="2" type="ORF">DSCW_33630</name>
</gene>
<keyword evidence="3" id="KW-1185">Reference proteome</keyword>
<protein>
    <submittedName>
        <fullName evidence="2">Uncharacterized protein</fullName>
    </submittedName>
</protein>
<proteinExistence type="predicted"/>
<keyword evidence="1" id="KW-0472">Membrane</keyword>